<evidence type="ECO:0000256" key="1">
    <source>
        <dbReference type="SAM" id="Phobius"/>
    </source>
</evidence>
<feature type="transmembrane region" description="Helical" evidence="1">
    <location>
        <begin position="92"/>
        <end position="119"/>
    </location>
</feature>
<feature type="transmembrane region" description="Helical" evidence="1">
    <location>
        <begin position="34"/>
        <end position="60"/>
    </location>
</feature>
<dbReference type="EMBL" id="ML996113">
    <property type="protein sequence ID" value="KAF2737825.1"/>
    <property type="molecule type" value="Genomic_DNA"/>
</dbReference>
<protein>
    <submittedName>
        <fullName evidence="2">Uncharacterized protein</fullName>
    </submittedName>
</protein>
<evidence type="ECO:0000313" key="3">
    <source>
        <dbReference type="Proteomes" id="UP000799444"/>
    </source>
</evidence>
<organism evidence="2 3">
    <name type="scientific">Polyplosphaeria fusca</name>
    <dbReference type="NCBI Taxonomy" id="682080"/>
    <lineage>
        <taxon>Eukaryota</taxon>
        <taxon>Fungi</taxon>
        <taxon>Dikarya</taxon>
        <taxon>Ascomycota</taxon>
        <taxon>Pezizomycotina</taxon>
        <taxon>Dothideomycetes</taxon>
        <taxon>Pleosporomycetidae</taxon>
        <taxon>Pleosporales</taxon>
        <taxon>Tetraplosphaeriaceae</taxon>
        <taxon>Polyplosphaeria</taxon>
    </lineage>
</organism>
<keyword evidence="1" id="KW-1133">Transmembrane helix</keyword>
<name>A0A9P4R488_9PLEO</name>
<gene>
    <name evidence="2" type="ORF">EJ04DRAFT_574309</name>
</gene>
<evidence type="ECO:0000313" key="2">
    <source>
        <dbReference type="EMBL" id="KAF2737825.1"/>
    </source>
</evidence>
<keyword evidence="3" id="KW-1185">Reference proteome</keyword>
<dbReference type="OrthoDB" id="3344043at2759"/>
<keyword evidence="1" id="KW-0812">Transmembrane</keyword>
<comment type="caution">
    <text evidence="2">The sequence shown here is derived from an EMBL/GenBank/DDBJ whole genome shotgun (WGS) entry which is preliminary data.</text>
</comment>
<proteinExistence type="predicted"/>
<keyword evidence="1" id="KW-0472">Membrane</keyword>
<accession>A0A9P4R488</accession>
<sequence length="619" mass="68172">MENTKHTSTFNSADIRIQNEPETPLNKQQKTSTVLSIIFVCALIAIPLAAFCSVFLALVFQKQLTQTTCLYPDLCPIINGTRSDSYYVQFSAASLVFITSWSSTFSLAMLGLLMTLFSYKTAASFLRASSSNKHAHELPTPFQLNLIIQILSGGPLSICNFICILIQAADTWLHITTETVPIIRLNATTKEESMFSRGLAPWCINRAEGVGTRCNNAEYAQVQVGTANDSTTHTLVNDRNQETRLLNYTDAATGIDFAVLAPANVPDGIDFTASTFAVSTQCSALTREECNLTSPSSSVDYRYRTFDFDCLDKSTGRNLSGTILLQTNTFRYLDFNRYIYDTAPYKGENGTMIIVGLDCIDKDCRYLGEHDQVFKNPWYWSNMPTISTPNSDPEKDELVFGFENFKPNKFAIVDCNTTVFDVVYHSLAGQVSKIVNMTQSNASVAGIASMAEFPGFGINPQNLVEVSSEYADFQLTNPNVSVKDALRYYALGMSRLFLAHIGSQSSPRGAIQAQQRSTILVSQVSKAALWCFIAANGVFVLVAIVLTMFAVRASMKNASVSQLQARLTVPGIVAELLEKPYSERSASGEMDLYRENAGLQASRVRARETDLGGCTLQVR</sequence>
<feature type="transmembrane region" description="Helical" evidence="1">
    <location>
        <begin position="527"/>
        <end position="551"/>
    </location>
</feature>
<dbReference type="Proteomes" id="UP000799444">
    <property type="component" value="Unassembled WGS sequence"/>
</dbReference>
<reference evidence="2" key="1">
    <citation type="journal article" date="2020" name="Stud. Mycol.">
        <title>101 Dothideomycetes genomes: a test case for predicting lifestyles and emergence of pathogens.</title>
        <authorList>
            <person name="Haridas S."/>
            <person name="Albert R."/>
            <person name="Binder M."/>
            <person name="Bloem J."/>
            <person name="Labutti K."/>
            <person name="Salamov A."/>
            <person name="Andreopoulos B."/>
            <person name="Baker S."/>
            <person name="Barry K."/>
            <person name="Bills G."/>
            <person name="Bluhm B."/>
            <person name="Cannon C."/>
            <person name="Castanera R."/>
            <person name="Culley D."/>
            <person name="Daum C."/>
            <person name="Ezra D."/>
            <person name="Gonzalez J."/>
            <person name="Henrissat B."/>
            <person name="Kuo A."/>
            <person name="Liang C."/>
            <person name="Lipzen A."/>
            <person name="Lutzoni F."/>
            <person name="Magnuson J."/>
            <person name="Mondo S."/>
            <person name="Nolan M."/>
            <person name="Ohm R."/>
            <person name="Pangilinan J."/>
            <person name="Park H.-J."/>
            <person name="Ramirez L."/>
            <person name="Alfaro M."/>
            <person name="Sun H."/>
            <person name="Tritt A."/>
            <person name="Yoshinaga Y."/>
            <person name="Zwiers L.-H."/>
            <person name="Turgeon B."/>
            <person name="Goodwin S."/>
            <person name="Spatafora J."/>
            <person name="Crous P."/>
            <person name="Grigoriev I."/>
        </authorList>
    </citation>
    <scope>NUCLEOTIDE SEQUENCE</scope>
    <source>
        <strain evidence="2">CBS 125425</strain>
    </source>
</reference>
<dbReference type="AlphaFoldDB" id="A0A9P4R488"/>